<evidence type="ECO:0000256" key="3">
    <source>
        <dbReference type="ARBA" id="ARBA00022692"/>
    </source>
</evidence>
<evidence type="ECO:0000313" key="7">
    <source>
        <dbReference type="EMBL" id="UXP30932.1"/>
    </source>
</evidence>
<dbReference type="PANTHER" id="PTHR10010:SF46">
    <property type="entry name" value="SODIUM-DEPENDENT PHOSPHATE TRANSPORT PROTEIN 2B"/>
    <property type="match status" value="1"/>
</dbReference>
<dbReference type="Pfam" id="PF02690">
    <property type="entry name" value="Na_Pi_cotrans"/>
    <property type="match status" value="2"/>
</dbReference>
<evidence type="ECO:0000256" key="6">
    <source>
        <dbReference type="SAM" id="Phobius"/>
    </source>
</evidence>
<protein>
    <submittedName>
        <fullName evidence="7">Na/Pi symporter</fullName>
    </submittedName>
</protein>
<feature type="transmembrane region" description="Helical" evidence="6">
    <location>
        <begin position="12"/>
        <end position="31"/>
    </location>
</feature>
<reference evidence="7" key="1">
    <citation type="submission" date="2022-09" db="EMBL/GenBank/DDBJ databases">
        <title>Comparative genomics and taxonomic characterization of three novel marine species of genus Reichenbachiella exhibiting antioxidant and polysaccharide degradation activities.</title>
        <authorList>
            <person name="Muhammad N."/>
            <person name="Lee Y.-J."/>
            <person name="Ko J."/>
            <person name="Kim S.-G."/>
        </authorList>
    </citation>
    <scope>NUCLEOTIDE SEQUENCE</scope>
    <source>
        <strain evidence="7">BKB1-1</strain>
    </source>
</reference>
<name>A0ABY6CK80_9BACT</name>
<organism evidence="7 8">
    <name type="scientific">Reichenbachiella agarivorans</name>
    <dbReference type="NCBI Taxonomy" id="2979464"/>
    <lineage>
        <taxon>Bacteria</taxon>
        <taxon>Pseudomonadati</taxon>
        <taxon>Bacteroidota</taxon>
        <taxon>Cytophagia</taxon>
        <taxon>Cytophagales</taxon>
        <taxon>Reichenbachiellaceae</taxon>
        <taxon>Reichenbachiella</taxon>
    </lineage>
</organism>
<dbReference type="InterPro" id="IPR003841">
    <property type="entry name" value="Na/Pi_transpt"/>
</dbReference>
<proteinExistence type="predicted"/>
<feature type="transmembrane region" description="Helical" evidence="6">
    <location>
        <begin position="100"/>
        <end position="118"/>
    </location>
</feature>
<dbReference type="NCBIfam" id="NF037997">
    <property type="entry name" value="Na_Pi_symport"/>
    <property type="match status" value="2"/>
</dbReference>
<dbReference type="Proteomes" id="UP001065174">
    <property type="component" value="Chromosome"/>
</dbReference>
<dbReference type="PANTHER" id="PTHR10010">
    <property type="entry name" value="SOLUTE CARRIER FAMILY 34 SODIUM PHOSPHATE , MEMBER 2-RELATED"/>
    <property type="match status" value="1"/>
</dbReference>
<keyword evidence="8" id="KW-1185">Reference proteome</keyword>
<dbReference type="RefSeq" id="WP_262308378.1">
    <property type="nucleotide sequence ID" value="NZ_CP106679.1"/>
</dbReference>
<comment type="subcellular location">
    <subcellularLocation>
        <location evidence="1">Cell membrane</location>
        <topology evidence="1">Multi-pass membrane protein</topology>
    </subcellularLocation>
</comment>
<gene>
    <name evidence="7" type="ORF">N6H18_11275</name>
</gene>
<feature type="transmembrane region" description="Helical" evidence="6">
    <location>
        <begin position="125"/>
        <end position="146"/>
    </location>
</feature>
<feature type="transmembrane region" description="Helical" evidence="6">
    <location>
        <begin position="344"/>
        <end position="366"/>
    </location>
</feature>
<evidence type="ECO:0000256" key="4">
    <source>
        <dbReference type="ARBA" id="ARBA00022989"/>
    </source>
</evidence>
<feature type="transmembrane region" description="Helical" evidence="6">
    <location>
        <begin position="276"/>
        <end position="296"/>
    </location>
</feature>
<evidence type="ECO:0000313" key="8">
    <source>
        <dbReference type="Proteomes" id="UP001065174"/>
    </source>
</evidence>
<feature type="transmembrane region" description="Helical" evidence="6">
    <location>
        <begin position="51"/>
        <end position="69"/>
    </location>
</feature>
<keyword evidence="5 6" id="KW-0472">Membrane</keyword>
<keyword evidence="2" id="KW-1003">Cell membrane</keyword>
<sequence length="370" mass="40629">MGDQKEKKSIGIIKFVLSLGFSLLIFLWSLDLMTTTFQFIGNQTVTSLLDIIANPFVSLFIGLFITAVIQSSSTSTSLIVAIVASGSLSLQNAVPMIMGANIGTTLTSTIVSLSYITNNKEFKNAIATGVMHDFFNIMTVLILFPLEWKYQILSNLSIDITNFFGFESPKSTLTNTVNTGYFRRLNNYILSITAFKPILILLSTACLLGSIKIISKTISNRLIGTTQEKFELVFFKNKFSAFSLGAILTGAIQSSSISTTIIVPLGATGKIKLPKLYPYIIGANVGTTITALIAALNKSEAAMNIALVHFLFNLIGAFVFLLIPGVNRLPIIYAKKFGNMTMQYKIIGFFYVLFIFFVLPLSLIFLDRLL</sequence>
<dbReference type="EMBL" id="CP106679">
    <property type="protein sequence ID" value="UXP30932.1"/>
    <property type="molecule type" value="Genomic_DNA"/>
</dbReference>
<feature type="transmembrane region" description="Helical" evidence="6">
    <location>
        <begin position="188"/>
        <end position="211"/>
    </location>
</feature>
<keyword evidence="4 6" id="KW-1133">Transmembrane helix</keyword>
<accession>A0ABY6CK80</accession>
<evidence type="ECO:0000256" key="5">
    <source>
        <dbReference type="ARBA" id="ARBA00023136"/>
    </source>
</evidence>
<evidence type="ECO:0000256" key="1">
    <source>
        <dbReference type="ARBA" id="ARBA00004651"/>
    </source>
</evidence>
<feature type="transmembrane region" description="Helical" evidence="6">
    <location>
        <begin position="302"/>
        <end position="323"/>
    </location>
</feature>
<evidence type="ECO:0000256" key="2">
    <source>
        <dbReference type="ARBA" id="ARBA00022475"/>
    </source>
</evidence>
<keyword evidence="3 6" id="KW-0812">Transmembrane</keyword>